<evidence type="ECO:0000313" key="7">
    <source>
        <dbReference type="EMBL" id="MEJ8573209.1"/>
    </source>
</evidence>
<feature type="region of interest" description="Disordered" evidence="5">
    <location>
        <begin position="204"/>
        <end position="266"/>
    </location>
</feature>
<evidence type="ECO:0000256" key="2">
    <source>
        <dbReference type="ARBA" id="ARBA00023316"/>
    </source>
</evidence>
<dbReference type="InterPro" id="IPR009009">
    <property type="entry name" value="RlpA-like_DPBB"/>
</dbReference>
<keyword evidence="1 3" id="KW-0456">Lyase</keyword>
<protein>
    <recommendedName>
        <fullName evidence="3">Endolytic peptidoglycan transglycosylase RlpA</fullName>
        <ecNumber evidence="3">4.2.2.-</ecNumber>
    </recommendedName>
</protein>
<comment type="function">
    <text evidence="3">Lytic transglycosylase with a strong preference for naked glycan strands that lack stem peptides.</text>
</comment>
<dbReference type="GO" id="GO:0009279">
    <property type="term" value="C:cell outer membrane"/>
    <property type="evidence" value="ECO:0007669"/>
    <property type="project" value="TreeGrafter"/>
</dbReference>
<evidence type="ECO:0000256" key="3">
    <source>
        <dbReference type="HAMAP-Rule" id="MF_02071"/>
    </source>
</evidence>
<dbReference type="InterPro" id="IPR012997">
    <property type="entry name" value="RplA"/>
</dbReference>
<evidence type="ECO:0000259" key="6">
    <source>
        <dbReference type="Pfam" id="PF03330"/>
    </source>
</evidence>
<dbReference type="GO" id="GO:0008932">
    <property type="term" value="F:lytic endotransglycosylase activity"/>
    <property type="evidence" value="ECO:0007669"/>
    <property type="project" value="UniProtKB-UniRule"/>
</dbReference>
<dbReference type="EC" id="4.2.2.-" evidence="3"/>
<evidence type="ECO:0000313" key="8">
    <source>
        <dbReference type="Proteomes" id="UP001378188"/>
    </source>
</evidence>
<reference evidence="7 8" key="1">
    <citation type="submission" date="2024-02" db="EMBL/GenBank/DDBJ databases">
        <title>Genome analysis and characterization of Microbaculum marinisediminis sp. nov., isolated from marine sediment.</title>
        <authorList>
            <person name="Du Z.-J."/>
            <person name="Ye Y.-Q."/>
            <person name="Zhang Z.-R."/>
            <person name="Yuan S.-M."/>
            <person name="Zhang X.-Y."/>
        </authorList>
    </citation>
    <scope>NUCLEOTIDE SEQUENCE [LARGE SCALE GENOMIC DNA]</scope>
    <source>
        <strain evidence="7 8">SDUM1044001</strain>
    </source>
</reference>
<dbReference type="RefSeq" id="WP_340330910.1">
    <property type="nucleotide sequence ID" value="NZ_JAZHOF010000007.1"/>
</dbReference>
<keyword evidence="8" id="KW-1185">Reference proteome</keyword>
<name>A0AAW9RHS2_9HYPH</name>
<dbReference type="PANTHER" id="PTHR34183">
    <property type="entry name" value="ENDOLYTIC PEPTIDOGLYCAN TRANSGLYCOSYLASE RLPA"/>
    <property type="match status" value="1"/>
</dbReference>
<evidence type="ECO:0000256" key="1">
    <source>
        <dbReference type="ARBA" id="ARBA00023239"/>
    </source>
</evidence>
<dbReference type="InterPro" id="IPR036908">
    <property type="entry name" value="RlpA-like_sf"/>
</dbReference>
<evidence type="ECO:0000256" key="5">
    <source>
        <dbReference type="SAM" id="MobiDB-lite"/>
    </source>
</evidence>
<dbReference type="GO" id="GO:0000270">
    <property type="term" value="P:peptidoglycan metabolic process"/>
    <property type="evidence" value="ECO:0007669"/>
    <property type="project" value="UniProtKB-UniRule"/>
</dbReference>
<proteinExistence type="inferred from homology"/>
<dbReference type="AlphaFoldDB" id="A0AAW9RHS2"/>
<feature type="compositionally biased region" description="Polar residues" evidence="5">
    <location>
        <begin position="235"/>
        <end position="245"/>
    </location>
</feature>
<evidence type="ECO:0000256" key="4">
    <source>
        <dbReference type="RuleBase" id="RU003495"/>
    </source>
</evidence>
<comment type="caution">
    <text evidence="7">The sequence shown here is derived from an EMBL/GenBank/DDBJ whole genome shotgun (WGS) entry which is preliminary data.</text>
</comment>
<feature type="domain" description="RlpA-like protein double-psi beta-barrel" evidence="6">
    <location>
        <begin position="81"/>
        <end position="169"/>
    </location>
</feature>
<dbReference type="InterPro" id="IPR034718">
    <property type="entry name" value="RlpA"/>
</dbReference>
<dbReference type="SUPFAM" id="SSF50685">
    <property type="entry name" value="Barwin-like endoglucanases"/>
    <property type="match status" value="1"/>
</dbReference>
<feature type="compositionally biased region" description="Low complexity" evidence="5">
    <location>
        <begin position="254"/>
        <end position="265"/>
    </location>
</feature>
<accession>A0AAW9RHS2</accession>
<feature type="compositionally biased region" description="Low complexity" evidence="5">
    <location>
        <begin position="217"/>
        <end position="233"/>
    </location>
</feature>
<keyword evidence="2 3" id="KW-0961">Cell wall biogenesis/degradation</keyword>
<comment type="similarity">
    <text evidence="3 4">Belongs to the RlpA family.</text>
</comment>
<dbReference type="HAMAP" id="MF_02071">
    <property type="entry name" value="RlpA"/>
    <property type="match status" value="1"/>
</dbReference>
<gene>
    <name evidence="3" type="primary">rlpA</name>
    <name evidence="7" type="ORF">V3328_17080</name>
</gene>
<dbReference type="NCBIfam" id="TIGR00413">
    <property type="entry name" value="rlpA"/>
    <property type="match status" value="1"/>
</dbReference>
<dbReference type="EMBL" id="JAZHOF010000007">
    <property type="protein sequence ID" value="MEJ8573209.1"/>
    <property type="molecule type" value="Genomic_DNA"/>
</dbReference>
<dbReference type="PANTHER" id="PTHR34183:SF1">
    <property type="entry name" value="ENDOLYTIC PEPTIDOGLYCAN TRANSGLYCOSYLASE RLPA"/>
    <property type="match status" value="1"/>
</dbReference>
<sequence>MREHSAVIRLLIAGTLAAAVALPVAGCKTSSSNKYGVTASPRVIPFGQPIPSGGGYYKVGNPYKVAGRWFHPKEDPGYDEVGLASWYGSDFHGRRTANGEIFDMGALTAAHPTLPLPTYARVTNLENGRSVVVRVNDRGPFASDRVIDLSRRTADILDFRSNGTAEVRVQYVGMAPLEGNDGQWLTTTVRNDGVPVGPVMMAGLTPPPPPPQEQQHAVASAARQPAASASPVSMGFQQASFQDTAGQPAPGSLAGPVTGPAPETAGTGGKVTYQWVSGFVDAHGADAAVAAAFRLFDHPSGVMAASVGPPR</sequence>
<dbReference type="Pfam" id="PF03330">
    <property type="entry name" value="DPBB_1"/>
    <property type="match status" value="1"/>
</dbReference>
<organism evidence="7 8">
    <name type="scientific">Microbaculum marinum</name>
    <dbReference type="NCBI Taxonomy" id="1764581"/>
    <lineage>
        <taxon>Bacteria</taxon>
        <taxon>Pseudomonadati</taxon>
        <taxon>Pseudomonadota</taxon>
        <taxon>Alphaproteobacteria</taxon>
        <taxon>Hyphomicrobiales</taxon>
        <taxon>Tepidamorphaceae</taxon>
        <taxon>Microbaculum</taxon>
    </lineage>
</organism>
<dbReference type="CDD" id="cd22268">
    <property type="entry name" value="DPBB_RlpA-like"/>
    <property type="match status" value="1"/>
</dbReference>
<dbReference type="GO" id="GO:0071555">
    <property type="term" value="P:cell wall organization"/>
    <property type="evidence" value="ECO:0007669"/>
    <property type="project" value="UniProtKB-KW"/>
</dbReference>
<dbReference type="Gene3D" id="2.40.40.10">
    <property type="entry name" value="RlpA-like domain"/>
    <property type="match status" value="1"/>
</dbReference>
<dbReference type="Proteomes" id="UP001378188">
    <property type="component" value="Unassembled WGS sequence"/>
</dbReference>